<dbReference type="SUPFAM" id="SSF52467">
    <property type="entry name" value="DHS-like NAD/FAD-binding domain"/>
    <property type="match status" value="1"/>
</dbReference>
<keyword evidence="2" id="KW-0479">Metal-binding</keyword>
<dbReference type="PaxDb" id="411902-CLOBOL_00289"/>
<feature type="domain" description="Deacetylase sirtuin-type" evidence="4">
    <location>
        <begin position="42"/>
        <end position="333"/>
    </location>
</feature>
<dbReference type="Proteomes" id="UP000005396">
    <property type="component" value="Unassembled WGS sequence"/>
</dbReference>
<protein>
    <recommendedName>
        <fullName evidence="4">Deacetylase sirtuin-type domain-containing protein</fullName>
    </recommendedName>
</protein>
<feature type="region of interest" description="Disordered" evidence="3">
    <location>
        <begin position="1"/>
        <end position="40"/>
    </location>
</feature>
<proteinExistence type="predicted"/>
<dbReference type="EMBL" id="ABCC02000002">
    <property type="protein sequence ID" value="EDP19452.1"/>
    <property type="molecule type" value="Genomic_DNA"/>
</dbReference>
<evidence type="ECO:0000256" key="3">
    <source>
        <dbReference type="SAM" id="MobiDB-lite"/>
    </source>
</evidence>
<comment type="caution">
    <text evidence="2">Lacks conserved residue(s) required for the propagation of feature annotation.</text>
</comment>
<dbReference type="InterPro" id="IPR029035">
    <property type="entry name" value="DHS-like_NAD/FAD-binding_dom"/>
</dbReference>
<accession>A8RH19</accession>
<keyword evidence="1" id="KW-0520">NAD</keyword>
<comment type="caution">
    <text evidence="5">The sequence shown here is derived from an EMBL/GenBank/DDBJ whole genome shotgun (WGS) entry which is preliminary data.</text>
</comment>
<evidence type="ECO:0000256" key="2">
    <source>
        <dbReference type="PROSITE-ProRule" id="PRU00236"/>
    </source>
</evidence>
<feature type="binding site" evidence="2">
    <location>
        <position position="214"/>
    </location>
    <ligand>
        <name>Zn(2+)</name>
        <dbReference type="ChEBI" id="CHEBI:29105"/>
    </ligand>
</feature>
<gene>
    <name evidence="5" type="ORF">CLOBOL_00289</name>
</gene>
<dbReference type="GO" id="GO:0046872">
    <property type="term" value="F:metal ion binding"/>
    <property type="evidence" value="ECO:0007669"/>
    <property type="project" value="UniProtKB-KW"/>
</dbReference>
<dbReference type="HOGENOM" id="CLU_071599_0_0_9"/>
<feature type="compositionally biased region" description="Basic and acidic residues" evidence="3">
    <location>
        <begin position="29"/>
        <end position="39"/>
    </location>
</feature>
<feature type="binding site" evidence="2">
    <location>
        <position position="179"/>
    </location>
    <ligand>
        <name>Zn(2+)</name>
        <dbReference type="ChEBI" id="CHEBI:29105"/>
    </ligand>
</feature>
<evidence type="ECO:0000256" key="1">
    <source>
        <dbReference type="ARBA" id="ARBA00023027"/>
    </source>
</evidence>
<reference evidence="5 6" key="2">
    <citation type="submission" date="2007-09" db="EMBL/GenBank/DDBJ databases">
        <title>Draft genome sequence of Clostridium bolteae (ATCC BAA-613).</title>
        <authorList>
            <person name="Sudarsanam P."/>
            <person name="Ley R."/>
            <person name="Guruge J."/>
            <person name="Turnbaugh P.J."/>
            <person name="Mahowald M."/>
            <person name="Liep D."/>
            <person name="Gordon J."/>
        </authorList>
    </citation>
    <scope>NUCLEOTIDE SEQUENCE [LARGE SCALE GENOMIC DNA]</scope>
    <source>
        <strain evidence="6">ATCC BAA-613 / DSM 15670 / CCUG 46953 / JCM 12243 / WAL 16351</strain>
    </source>
</reference>
<keyword evidence="2" id="KW-0862">Zinc</keyword>
<name>A8RH19_ENTBW</name>
<feature type="binding site" evidence="2">
    <location>
        <position position="217"/>
    </location>
    <ligand>
        <name>Zn(2+)</name>
        <dbReference type="ChEBI" id="CHEBI:29105"/>
    </ligand>
</feature>
<feature type="compositionally biased region" description="Polar residues" evidence="3">
    <location>
        <begin position="8"/>
        <end position="28"/>
    </location>
</feature>
<sequence>MKGRGQKTAAQETGIQETGMQKTAVQETEAQKKDEKDIGDPNPAYGDCLLALKRRLEQADAVVIGAGSGLSAAAGLTYAGRRFEDHFREFIERYGMRDMYSAGFYPFPTQEEKWAYWSRHIYYNRYDMPAAKLYRDLYAMMKDKNHFVLTTNVDHQFWLAGFQDECIFATQGDYGLFQCKQACHKRLYDNEAQIRAMLREQKDCRIPSCQVPKCPVCGGDMEVHLRCDGNFVEDEAWYRAAVRYETFLRNNQEKTLVFLELGVGMNTPGIIKYPFWRMTKQWKQAFYISVNLEQAWVPDDIMDRSLVLKADIAHVLEHLAGTDAGCNDGAGWGEGSCQP</sequence>
<dbReference type="AlphaFoldDB" id="A8RH19"/>
<dbReference type="Gene3D" id="3.40.50.1220">
    <property type="entry name" value="TPP-binding domain"/>
    <property type="match status" value="1"/>
</dbReference>
<evidence type="ECO:0000259" key="4">
    <source>
        <dbReference type="PROSITE" id="PS50305"/>
    </source>
</evidence>
<evidence type="ECO:0000313" key="5">
    <source>
        <dbReference type="EMBL" id="EDP19452.1"/>
    </source>
</evidence>
<organism evidence="5 6">
    <name type="scientific">Enterocloster bolteae (strain ATCC BAA-613 / DSM 15670 / CCUG 46953 / JCM 12243 / WAL 16351)</name>
    <name type="common">Clostridium bolteae</name>
    <dbReference type="NCBI Taxonomy" id="411902"/>
    <lineage>
        <taxon>Bacteria</taxon>
        <taxon>Bacillati</taxon>
        <taxon>Bacillota</taxon>
        <taxon>Clostridia</taxon>
        <taxon>Lachnospirales</taxon>
        <taxon>Lachnospiraceae</taxon>
        <taxon>Enterocloster</taxon>
    </lineage>
</organism>
<feature type="binding site" evidence="2">
    <location>
        <position position="183"/>
    </location>
    <ligand>
        <name>Zn(2+)</name>
        <dbReference type="ChEBI" id="CHEBI:29105"/>
    </ligand>
</feature>
<dbReference type="eggNOG" id="COG0846">
    <property type="taxonomic scope" value="Bacteria"/>
</dbReference>
<dbReference type="PROSITE" id="PS50305">
    <property type="entry name" value="SIRTUIN"/>
    <property type="match status" value="1"/>
</dbReference>
<dbReference type="InterPro" id="IPR026590">
    <property type="entry name" value="Ssirtuin_cat_dom"/>
</dbReference>
<evidence type="ECO:0000313" key="6">
    <source>
        <dbReference type="Proteomes" id="UP000005396"/>
    </source>
</evidence>
<reference evidence="5 6" key="1">
    <citation type="submission" date="2007-08" db="EMBL/GenBank/DDBJ databases">
        <authorList>
            <person name="Fulton L."/>
            <person name="Clifton S."/>
            <person name="Fulton B."/>
            <person name="Xu J."/>
            <person name="Minx P."/>
            <person name="Pepin K.H."/>
            <person name="Johnson M."/>
            <person name="Thiruvilangam P."/>
            <person name="Bhonagiri V."/>
            <person name="Nash W.E."/>
            <person name="Mardis E.R."/>
            <person name="Wilson R.K."/>
        </authorList>
    </citation>
    <scope>NUCLEOTIDE SEQUENCE [LARGE SCALE GENOMIC DNA]</scope>
    <source>
        <strain evidence="6">ATCC BAA-613 / DSM 15670 / CCUG 46953 / JCM 12243 / WAL 16351</strain>
    </source>
</reference>